<feature type="transmembrane region" description="Helical" evidence="2">
    <location>
        <begin position="39"/>
        <end position="61"/>
    </location>
</feature>
<evidence type="ECO:0000256" key="1">
    <source>
        <dbReference type="SAM" id="Coils"/>
    </source>
</evidence>
<dbReference type="Pfam" id="PF13240">
    <property type="entry name" value="Zn_Ribbon_1"/>
    <property type="match status" value="1"/>
</dbReference>
<sequence>MNNCNNCGNPVEDTSRFCSNCGASLVDEPLDYINKPKKIWTYLLPFLALLLSIAAVSYTYYHELHVNEKVLASKQQADELALNGKYEQSEALMAEVVEKRPEHEALQQELSSIRSAMAMNNDLDLVKGYIKDNRLQDAKESLATIQNQVVNQKSRLLGTLSPRINDLDSRITVKEISNELNQLHTIDELAAKLDKLSGLNLEEAGKVRQKISTKIVAIATDKAEKAIDDKQFTEAVNVVDRSLQYVANHEKLVKLKERVIKEKSAFEQAQEERIERAMQQAAEEDLKNKNDAIKILNVKLSKNKDHQVKLNGEVESVATKIVSSVKISYDLLNKKEKVVKSGSTQIYPMYLNPRDKGEFEKDIYGVDGDLSVKITNVEWYVE</sequence>
<feature type="domain" description="Zinc-ribbon" evidence="3">
    <location>
        <begin position="4"/>
        <end position="25"/>
    </location>
</feature>
<proteinExistence type="predicted"/>
<keyword evidence="5" id="KW-1185">Reference proteome</keyword>
<reference evidence="4 5" key="1">
    <citation type="submission" date="2022-04" db="EMBL/GenBank/DDBJ databases">
        <title>Halobacillus sp. isolated from saltern.</title>
        <authorList>
            <person name="Won M."/>
            <person name="Lee C.-M."/>
            <person name="Woen H.-Y."/>
            <person name="Kwon S.-W."/>
        </authorList>
    </citation>
    <scope>NUCLEOTIDE SEQUENCE [LARGE SCALE GENOMIC DNA]</scope>
    <source>
        <strain evidence="4 5">SSBR10-3</strain>
    </source>
</reference>
<keyword evidence="2" id="KW-0472">Membrane</keyword>
<evidence type="ECO:0000313" key="4">
    <source>
        <dbReference type="EMBL" id="UOQ43285.1"/>
    </source>
</evidence>
<keyword evidence="1" id="KW-0175">Coiled coil</keyword>
<keyword evidence="2" id="KW-1133">Transmembrane helix</keyword>
<gene>
    <name evidence="4" type="ORF">MUN89_15330</name>
</gene>
<dbReference type="Proteomes" id="UP000831787">
    <property type="component" value="Chromosome"/>
</dbReference>
<accession>A0ABY4EFN4</accession>
<evidence type="ECO:0000313" key="5">
    <source>
        <dbReference type="Proteomes" id="UP000831787"/>
    </source>
</evidence>
<name>A0ABY4EFN4_9BACI</name>
<dbReference type="EMBL" id="CP095073">
    <property type="protein sequence ID" value="UOQ43285.1"/>
    <property type="molecule type" value="Genomic_DNA"/>
</dbReference>
<evidence type="ECO:0000259" key="3">
    <source>
        <dbReference type="Pfam" id="PF13240"/>
    </source>
</evidence>
<keyword evidence="2" id="KW-0812">Transmembrane</keyword>
<organism evidence="4 5">
    <name type="scientific">Halobacillus salinarum</name>
    <dbReference type="NCBI Taxonomy" id="2932257"/>
    <lineage>
        <taxon>Bacteria</taxon>
        <taxon>Bacillati</taxon>
        <taxon>Bacillota</taxon>
        <taxon>Bacilli</taxon>
        <taxon>Bacillales</taxon>
        <taxon>Bacillaceae</taxon>
        <taxon>Halobacillus</taxon>
    </lineage>
</organism>
<protein>
    <submittedName>
        <fullName evidence="4">Zinc-ribbon domain-containing protein</fullName>
    </submittedName>
</protein>
<dbReference type="InterPro" id="IPR026870">
    <property type="entry name" value="Zinc_ribbon_dom"/>
</dbReference>
<evidence type="ECO:0000256" key="2">
    <source>
        <dbReference type="SAM" id="Phobius"/>
    </source>
</evidence>
<dbReference type="RefSeq" id="WP_244708644.1">
    <property type="nucleotide sequence ID" value="NZ_CP095073.1"/>
</dbReference>
<feature type="coiled-coil region" evidence="1">
    <location>
        <begin position="252"/>
        <end position="299"/>
    </location>
</feature>